<reference evidence="3" key="1">
    <citation type="submission" date="2020-10" db="EMBL/GenBank/DDBJ databases">
        <authorList>
            <person name="Gilroy R."/>
        </authorList>
    </citation>
    <scope>NUCLEOTIDE SEQUENCE</scope>
    <source>
        <strain evidence="3">ChiSjej6B24-2974</strain>
    </source>
</reference>
<dbReference type="InterPro" id="IPR002942">
    <property type="entry name" value="S4_RNA-bd"/>
</dbReference>
<dbReference type="InterPro" id="IPR036986">
    <property type="entry name" value="S4_RNA-bd_sf"/>
</dbReference>
<evidence type="ECO:0000256" key="1">
    <source>
        <dbReference type="PROSITE-ProRule" id="PRU00182"/>
    </source>
</evidence>
<keyword evidence="1" id="KW-0694">RNA-binding</keyword>
<dbReference type="SMART" id="SM00363">
    <property type="entry name" value="S4"/>
    <property type="match status" value="1"/>
</dbReference>
<name>A0A9D0ZMW4_9FIRM</name>
<dbReference type="Proteomes" id="UP000824260">
    <property type="component" value="Unassembled WGS sequence"/>
</dbReference>
<dbReference type="GO" id="GO:0003723">
    <property type="term" value="F:RNA binding"/>
    <property type="evidence" value="ECO:0007669"/>
    <property type="project" value="UniProtKB-KW"/>
</dbReference>
<dbReference type="InterPro" id="IPR040591">
    <property type="entry name" value="RqcP2_RBD"/>
</dbReference>
<dbReference type="Pfam" id="PF17774">
    <property type="entry name" value="YlmH_RBD"/>
    <property type="match status" value="1"/>
</dbReference>
<evidence type="ECO:0000313" key="4">
    <source>
        <dbReference type="Proteomes" id="UP000824260"/>
    </source>
</evidence>
<sequence>MDVEAKRLRELAMRAAHTGVCACTRFLEPPSEALCRAAANAAGCAVAFFGGYDGAERRVAGFYSGDSGELSFPIRRLLLSWNPRYGSPGHRDILGALMGLGVARETLGDIALLKEGALVFVHADVADYVLGNLESCGRVKVRVSACGEEVVPPEPEGALVYRTVPSERLDAVLAAAYDLSRQEAQSLVRAELVKVNHVVETRGDCHLDEGDIVSARGLGRFRLREITGLTRKGRVGMRLFVYGK</sequence>
<protein>
    <recommendedName>
        <fullName evidence="2">RNA-binding S4 domain-containing protein</fullName>
    </recommendedName>
</protein>
<dbReference type="EMBL" id="DVFZ01000100">
    <property type="protein sequence ID" value="HIQ83472.1"/>
    <property type="molecule type" value="Genomic_DNA"/>
</dbReference>
<dbReference type="SUPFAM" id="SSF55174">
    <property type="entry name" value="Alpha-L RNA-binding motif"/>
    <property type="match status" value="1"/>
</dbReference>
<dbReference type="CDD" id="cd00165">
    <property type="entry name" value="S4"/>
    <property type="match status" value="1"/>
</dbReference>
<proteinExistence type="predicted"/>
<evidence type="ECO:0000259" key="2">
    <source>
        <dbReference type="SMART" id="SM00363"/>
    </source>
</evidence>
<dbReference type="Gene3D" id="3.10.290.10">
    <property type="entry name" value="RNA-binding S4 domain"/>
    <property type="match status" value="1"/>
</dbReference>
<dbReference type="AlphaFoldDB" id="A0A9D0ZMW4"/>
<comment type="caution">
    <text evidence="3">The sequence shown here is derived from an EMBL/GenBank/DDBJ whole genome shotgun (WGS) entry which is preliminary data.</text>
</comment>
<evidence type="ECO:0000313" key="3">
    <source>
        <dbReference type="EMBL" id="HIQ83472.1"/>
    </source>
</evidence>
<dbReference type="Gene3D" id="3.30.1370.160">
    <property type="match status" value="1"/>
</dbReference>
<dbReference type="Gene3D" id="3.30.70.330">
    <property type="match status" value="1"/>
</dbReference>
<dbReference type="PROSITE" id="PS50889">
    <property type="entry name" value="S4"/>
    <property type="match status" value="1"/>
</dbReference>
<feature type="domain" description="RNA-binding S4" evidence="2">
    <location>
        <begin position="167"/>
        <end position="224"/>
    </location>
</feature>
<organism evidence="3 4">
    <name type="scientific">Candidatus Pullichristensenella stercorigallinarum</name>
    <dbReference type="NCBI Taxonomy" id="2840909"/>
    <lineage>
        <taxon>Bacteria</taxon>
        <taxon>Bacillati</taxon>
        <taxon>Bacillota</taxon>
        <taxon>Clostridia</taxon>
        <taxon>Candidatus Pullichristensenella</taxon>
    </lineage>
</organism>
<dbReference type="Pfam" id="PF01479">
    <property type="entry name" value="S4"/>
    <property type="match status" value="1"/>
</dbReference>
<accession>A0A9D0ZMW4</accession>
<dbReference type="InterPro" id="IPR012677">
    <property type="entry name" value="Nucleotide-bd_a/b_plait_sf"/>
</dbReference>
<reference evidence="3" key="2">
    <citation type="journal article" date="2021" name="PeerJ">
        <title>Extensive microbial diversity within the chicken gut microbiome revealed by metagenomics and culture.</title>
        <authorList>
            <person name="Gilroy R."/>
            <person name="Ravi A."/>
            <person name="Getino M."/>
            <person name="Pursley I."/>
            <person name="Horton D.L."/>
            <person name="Alikhan N.F."/>
            <person name="Baker D."/>
            <person name="Gharbi K."/>
            <person name="Hall N."/>
            <person name="Watson M."/>
            <person name="Adriaenssens E.M."/>
            <person name="Foster-Nyarko E."/>
            <person name="Jarju S."/>
            <person name="Secka A."/>
            <person name="Antonio M."/>
            <person name="Oren A."/>
            <person name="Chaudhuri R.R."/>
            <person name="La Ragione R."/>
            <person name="Hildebrand F."/>
            <person name="Pallen M.J."/>
        </authorList>
    </citation>
    <scope>NUCLEOTIDE SEQUENCE</scope>
    <source>
        <strain evidence="3">ChiSjej6B24-2974</strain>
    </source>
</reference>
<gene>
    <name evidence="3" type="ORF">IAA52_10280</name>
</gene>